<dbReference type="EMBL" id="QPJT01000003">
    <property type="protein sequence ID" value="RCX19312.1"/>
    <property type="molecule type" value="Genomic_DNA"/>
</dbReference>
<feature type="transmembrane region" description="Helical" evidence="1">
    <location>
        <begin position="34"/>
        <end position="53"/>
    </location>
</feature>
<reference evidence="2 3" key="1">
    <citation type="submission" date="2018-07" db="EMBL/GenBank/DDBJ databases">
        <title>Genomic Encyclopedia of Type Strains, Phase IV (KMG-IV): sequencing the most valuable type-strain genomes for metagenomic binning, comparative biology and taxonomic classification.</title>
        <authorList>
            <person name="Goeker M."/>
        </authorList>
    </citation>
    <scope>NUCLEOTIDE SEQUENCE [LARGE SCALE GENOMIC DNA]</scope>
    <source>
        <strain evidence="2 3">DSM 27016</strain>
    </source>
</reference>
<protein>
    <submittedName>
        <fullName evidence="2">Uncharacterized protein</fullName>
    </submittedName>
</protein>
<dbReference type="RefSeq" id="WP_114296387.1">
    <property type="nucleotide sequence ID" value="NZ_QPJT01000003.1"/>
</dbReference>
<accession>A0A369BCN4</accession>
<dbReference type="AlphaFoldDB" id="A0A369BCN4"/>
<keyword evidence="1" id="KW-0472">Membrane</keyword>
<feature type="transmembrane region" description="Helical" evidence="1">
    <location>
        <begin position="5"/>
        <end position="22"/>
    </location>
</feature>
<keyword evidence="1" id="KW-1133">Transmembrane helix</keyword>
<evidence type="ECO:0000313" key="3">
    <source>
        <dbReference type="Proteomes" id="UP000253034"/>
    </source>
</evidence>
<proteinExistence type="predicted"/>
<evidence type="ECO:0000256" key="1">
    <source>
        <dbReference type="SAM" id="Phobius"/>
    </source>
</evidence>
<keyword evidence="3" id="KW-1185">Reference proteome</keyword>
<dbReference type="Proteomes" id="UP000253034">
    <property type="component" value="Unassembled WGS sequence"/>
</dbReference>
<gene>
    <name evidence="2" type="ORF">DFR58_10357</name>
</gene>
<sequence>MNKRFLNTVVLAFLGYWSYVIWNGMENGDFKALRIVSLVLMLSGILLLMLSKFRSHLRELKKKF</sequence>
<keyword evidence="1" id="KW-0812">Transmembrane</keyword>
<comment type="caution">
    <text evidence="2">The sequence shown here is derived from an EMBL/GenBank/DDBJ whole genome shotgun (WGS) entry which is preliminary data.</text>
</comment>
<name>A0A369BCN4_9FIRM</name>
<evidence type="ECO:0000313" key="2">
    <source>
        <dbReference type="EMBL" id="RCX19312.1"/>
    </source>
</evidence>
<organism evidence="2 3">
    <name type="scientific">Anaerobacterium chartisolvens</name>
    <dbReference type="NCBI Taxonomy" id="1297424"/>
    <lineage>
        <taxon>Bacteria</taxon>
        <taxon>Bacillati</taxon>
        <taxon>Bacillota</taxon>
        <taxon>Clostridia</taxon>
        <taxon>Eubacteriales</taxon>
        <taxon>Oscillospiraceae</taxon>
        <taxon>Anaerobacterium</taxon>
    </lineage>
</organism>